<accession>A0AAJ4XPK5</accession>
<evidence type="ECO:0000256" key="6">
    <source>
        <dbReference type="ARBA" id="ARBA00023274"/>
    </source>
</evidence>
<dbReference type="PANTHER" id="PTHR21026:SF2">
    <property type="entry name" value="LARGE RIBOSOMAL SUBUNIT PROTEIN BL32M"/>
    <property type="match status" value="1"/>
</dbReference>
<dbReference type="SUPFAM" id="SSF57829">
    <property type="entry name" value="Zn-binding ribosomal proteins"/>
    <property type="match status" value="1"/>
</dbReference>
<keyword evidence="6" id="KW-0687">Ribonucleoprotein</keyword>
<dbReference type="NCBIfam" id="TIGR01031">
    <property type="entry name" value="rpmF_bact"/>
    <property type="match status" value="1"/>
</dbReference>
<comment type="similarity">
    <text evidence="2">Belongs to the bacterial ribosomal protein bL32 family.</text>
</comment>
<evidence type="ECO:0000256" key="8">
    <source>
        <dbReference type="SAM" id="MobiDB-lite"/>
    </source>
</evidence>
<dbReference type="InterPro" id="IPR051991">
    <property type="entry name" value="Mitoribosomal_protein_bL32"/>
</dbReference>
<comment type="caution">
    <text evidence="9">The sequence shown here is derived from an EMBL/GenBank/DDBJ whole genome shotgun (WGS) entry which is preliminary data.</text>
</comment>
<keyword evidence="4 9" id="KW-0689">Ribosomal protein</keyword>
<dbReference type="GO" id="GO:0006412">
    <property type="term" value="P:translation"/>
    <property type="evidence" value="ECO:0007669"/>
    <property type="project" value="InterPro"/>
</dbReference>
<gene>
    <name evidence="9" type="ORF">MEPE_04873</name>
</gene>
<evidence type="ECO:0000256" key="7">
    <source>
        <dbReference type="ARBA" id="ARBA00039935"/>
    </source>
</evidence>
<reference evidence="9" key="1">
    <citation type="submission" date="2023-10" db="EMBL/GenBank/DDBJ databases">
        <authorList>
            <person name="Guldener U."/>
        </authorList>
    </citation>
    <scope>NUCLEOTIDE SEQUENCE</scope>
    <source>
        <strain evidence="9">Mp4</strain>
    </source>
</reference>
<evidence type="ECO:0000256" key="5">
    <source>
        <dbReference type="ARBA" id="ARBA00023128"/>
    </source>
</evidence>
<organism evidence="9 10">
    <name type="scientific">Melanopsichium pennsylvanicum</name>
    <dbReference type="NCBI Taxonomy" id="63383"/>
    <lineage>
        <taxon>Eukaryota</taxon>
        <taxon>Fungi</taxon>
        <taxon>Dikarya</taxon>
        <taxon>Basidiomycota</taxon>
        <taxon>Ustilaginomycotina</taxon>
        <taxon>Ustilaginomycetes</taxon>
        <taxon>Ustilaginales</taxon>
        <taxon>Ustilaginaceae</taxon>
        <taxon>Melanopsichium</taxon>
    </lineage>
</organism>
<dbReference type="InterPro" id="IPR011332">
    <property type="entry name" value="Ribosomal_zn-bd"/>
</dbReference>
<evidence type="ECO:0000256" key="3">
    <source>
        <dbReference type="ARBA" id="ARBA00022946"/>
    </source>
</evidence>
<dbReference type="GO" id="GO:0005762">
    <property type="term" value="C:mitochondrial large ribosomal subunit"/>
    <property type="evidence" value="ECO:0007669"/>
    <property type="project" value="TreeGrafter"/>
</dbReference>
<dbReference type="GO" id="GO:0003735">
    <property type="term" value="F:structural constituent of ribosome"/>
    <property type="evidence" value="ECO:0007669"/>
    <property type="project" value="InterPro"/>
</dbReference>
<feature type="compositionally biased region" description="Low complexity" evidence="8">
    <location>
        <begin position="44"/>
        <end position="60"/>
    </location>
</feature>
<dbReference type="EMBL" id="OAPG01000013">
    <property type="protein sequence ID" value="SNX86164.1"/>
    <property type="molecule type" value="Genomic_DNA"/>
</dbReference>
<evidence type="ECO:0000256" key="1">
    <source>
        <dbReference type="ARBA" id="ARBA00004173"/>
    </source>
</evidence>
<feature type="region of interest" description="Disordered" evidence="8">
    <location>
        <begin position="42"/>
        <end position="62"/>
    </location>
</feature>
<evidence type="ECO:0000256" key="2">
    <source>
        <dbReference type="ARBA" id="ARBA00008560"/>
    </source>
</evidence>
<dbReference type="PANTHER" id="PTHR21026">
    <property type="entry name" value="39S RIBOSOMAL PROTEIN L32, MITOCHONDRIAL"/>
    <property type="match status" value="1"/>
</dbReference>
<proteinExistence type="inferred from homology"/>
<sequence length="193" mass="20112">MFLSTSRNAAAQLRLTLSIRGGESTPLFRFCLPALLTPALDVPSSSKTTTSSSSSSSSSSQNGTFLTPAFALSPNMPASVAVETQNAALEGSSSSSWLNGGGSGDGFLIGLWDGFLRAVPKSKVSHSRKSMRAANKGLKDRVDLVHCSGCGKPKAQHHICGFCYAELNRARKVALANNENAASSSSAQNQSDV</sequence>
<dbReference type="Proteomes" id="UP001294444">
    <property type="component" value="Unassembled WGS sequence"/>
</dbReference>
<keyword evidence="3" id="KW-0809">Transit peptide</keyword>
<dbReference type="Pfam" id="PF01783">
    <property type="entry name" value="Ribosomal_L32p"/>
    <property type="match status" value="1"/>
</dbReference>
<keyword evidence="10" id="KW-1185">Reference proteome</keyword>
<dbReference type="InterPro" id="IPR002677">
    <property type="entry name" value="Ribosomal_bL32"/>
</dbReference>
<keyword evidence="5" id="KW-0496">Mitochondrion</keyword>
<evidence type="ECO:0000256" key="4">
    <source>
        <dbReference type="ARBA" id="ARBA00022980"/>
    </source>
</evidence>
<protein>
    <recommendedName>
        <fullName evidence="7">Large ribosomal subunit protein bL32m</fullName>
    </recommendedName>
</protein>
<evidence type="ECO:0000313" key="9">
    <source>
        <dbReference type="EMBL" id="SNX86164.1"/>
    </source>
</evidence>
<dbReference type="AlphaFoldDB" id="A0AAJ4XPK5"/>
<comment type="subcellular location">
    <subcellularLocation>
        <location evidence="1">Mitochondrion</location>
    </subcellularLocation>
</comment>
<name>A0AAJ4XPK5_9BASI</name>
<evidence type="ECO:0000313" key="10">
    <source>
        <dbReference type="Proteomes" id="UP001294444"/>
    </source>
</evidence>